<evidence type="ECO:0000256" key="6">
    <source>
        <dbReference type="SAM" id="MobiDB-lite"/>
    </source>
</evidence>
<dbReference type="InterPro" id="IPR029751">
    <property type="entry name" value="Ribosomal_L25_dom"/>
</dbReference>
<dbReference type="RefSeq" id="WP_101895397.1">
    <property type="nucleotide sequence ID" value="NZ_CP022684.1"/>
</dbReference>
<reference evidence="10" key="1">
    <citation type="submission" date="2017-08" db="EMBL/GenBank/DDBJ databases">
        <title>Direct submision.</title>
        <authorList>
            <person name="Kim S.-J."/>
            <person name="Rhee S.-K."/>
        </authorList>
    </citation>
    <scope>NUCLEOTIDE SEQUENCE [LARGE SCALE GENOMIC DNA]</scope>
    <source>
        <strain evidence="10">GI5</strain>
    </source>
</reference>
<comment type="similarity">
    <text evidence="5">Belongs to the bacterial ribosomal protein bL25 family. CTC subfamily.</text>
</comment>
<dbReference type="Pfam" id="PF14693">
    <property type="entry name" value="Ribosomal_TL5_C"/>
    <property type="match status" value="1"/>
</dbReference>
<protein>
    <recommendedName>
        <fullName evidence="5">Large ribosomal subunit protein bL25</fullName>
    </recommendedName>
    <alternativeName>
        <fullName evidence="5">General stress protein CTC</fullName>
    </alternativeName>
</protein>
<dbReference type="GO" id="GO:0006412">
    <property type="term" value="P:translation"/>
    <property type="evidence" value="ECO:0007669"/>
    <property type="project" value="UniProtKB-UniRule"/>
</dbReference>
<dbReference type="SUPFAM" id="SSF50715">
    <property type="entry name" value="Ribosomal protein L25-like"/>
    <property type="match status" value="1"/>
</dbReference>
<keyword evidence="2 5" id="KW-0694">RNA-binding</keyword>
<evidence type="ECO:0000313" key="10">
    <source>
        <dbReference type="Proteomes" id="UP000235116"/>
    </source>
</evidence>
<proteinExistence type="inferred from homology"/>
<dbReference type="HAMAP" id="MF_01334">
    <property type="entry name" value="Ribosomal_bL25_CTC"/>
    <property type="match status" value="1"/>
</dbReference>
<dbReference type="NCBIfam" id="NF004130">
    <property type="entry name" value="PRK05618.1-5"/>
    <property type="match status" value="1"/>
</dbReference>
<dbReference type="Gene3D" id="2.40.240.10">
    <property type="entry name" value="Ribosomal Protein L25, Chain P"/>
    <property type="match status" value="1"/>
</dbReference>
<dbReference type="InterPro" id="IPR020057">
    <property type="entry name" value="Ribosomal_bL25_b-dom"/>
</dbReference>
<name>A0A2K9LP08_9GAMM</name>
<evidence type="ECO:0000259" key="8">
    <source>
        <dbReference type="Pfam" id="PF14693"/>
    </source>
</evidence>
<comment type="subunit">
    <text evidence="5">Part of the 50S ribosomal subunit; part of the 5S rRNA/L5/L18/L25 subcomplex. Contacts the 5S rRNA. Binds to the 5S rRNA independently of L5 and L18.</text>
</comment>
<dbReference type="GO" id="GO:0003735">
    <property type="term" value="F:structural constituent of ribosome"/>
    <property type="evidence" value="ECO:0007669"/>
    <property type="project" value="InterPro"/>
</dbReference>
<dbReference type="Proteomes" id="UP000235116">
    <property type="component" value="Chromosome"/>
</dbReference>
<dbReference type="InterPro" id="IPR011035">
    <property type="entry name" value="Ribosomal_bL25/Gln-tRNA_synth"/>
</dbReference>
<keyword evidence="3 5" id="KW-0689">Ribosomal protein</keyword>
<accession>A0A2K9LP08</accession>
<evidence type="ECO:0000256" key="2">
    <source>
        <dbReference type="ARBA" id="ARBA00022884"/>
    </source>
</evidence>
<dbReference type="Gene3D" id="2.170.120.20">
    <property type="entry name" value="Ribosomal protein L25, beta domain"/>
    <property type="match status" value="1"/>
</dbReference>
<feature type="region of interest" description="Disordered" evidence="6">
    <location>
        <begin position="1"/>
        <end position="21"/>
    </location>
</feature>
<dbReference type="PANTHER" id="PTHR33284">
    <property type="entry name" value="RIBOSOMAL PROTEIN L25/GLN-TRNA SYNTHETASE, ANTI-CODON-BINDING DOMAIN-CONTAINING PROTEIN"/>
    <property type="match status" value="1"/>
</dbReference>
<dbReference type="OrthoDB" id="9806411at2"/>
<dbReference type="NCBIfam" id="NF004128">
    <property type="entry name" value="PRK05618.1-2"/>
    <property type="match status" value="1"/>
</dbReference>
<feature type="domain" description="Large ribosomal subunit protein bL25 beta" evidence="8">
    <location>
        <begin position="103"/>
        <end position="194"/>
    </location>
</feature>
<dbReference type="PANTHER" id="PTHR33284:SF1">
    <property type="entry name" value="RIBOSOMAL PROTEIN L25_GLN-TRNA SYNTHETASE, ANTI-CODON-BINDING DOMAIN-CONTAINING PROTEIN"/>
    <property type="match status" value="1"/>
</dbReference>
<dbReference type="InterPro" id="IPR037121">
    <property type="entry name" value="Ribosomal_bL25_C"/>
</dbReference>
<organism evidence="9 10">
    <name type="scientific">Ketobacter alkanivorans</name>
    <dbReference type="NCBI Taxonomy" id="1917421"/>
    <lineage>
        <taxon>Bacteria</taxon>
        <taxon>Pseudomonadati</taxon>
        <taxon>Pseudomonadota</taxon>
        <taxon>Gammaproteobacteria</taxon>
        <taxon>Pseudomonadales</taxon>
        <taxon>Ketobacteraceae</taxon>
        <taxon>Ketobacter</taxon>
    </lineage>
</organism>
<dbReference type="InterPro" id="IPR020056">
    <property type="entry name" value="Rbsml_bL25/Gln-tRNA_synth_N"/>
</dbReference>
<evidence type="ECO:0000256" key="5">
    <source>
        <dbReference type="HAMAP-Rule" id="MF_01334"/>
    </source>
</evidence>
<evidence type="ECO:0000256" key="3">
    <source>
        <dbReference type="ARBA" id="ARBA00022980"/>
    </source>
</evidence>
<keyword evidence="10" id="KW-1185">Reference proteome</keyword>
<dbReference type="InterPro" id="IPR001021">
    <property type="entry name" value="Ribosomal_bL25_long"/>
</dbReference>
<dbReference type="CDD" id="cd00495">
    <property type="entry name" value="Ribosomal_L25_TL5_CTC"/>
    <property type="match status" value="1"/>
</dbReference>
<dbReference type="KEGG" id="kak:Kalk_17015"/>
<comment type="function">
    <text evidence="5">This is one of the proteins that binds to the 5S RNA in the ribosome where it forms part of the central protuberance.</text>
</comment>
<dbReference type="EMBL" id="CP022684">
    <property type="protein sequence ID" value="AUM14022.1"/>
    <property type="molecule type" value="Genomic_DNA"/>
</dbReference>
<feature type="domain" description="Large ribosomal subunit protein bL25 L25" evidence="7">
    <location>
        <begin position="7"/>
        <end position="95"/>
    </location>
</feature>
<evidence type="ECO:0000313" key="9">
    <source>
        <dbReference type="EMBL" id="AUM14022.1"/>
    </source>
</evidence>
<sequence>MSGDFTISATSRADSGKGASRRLRRLENKIPGIVYGADKPAQQISIQSKDMVKALENEAFYSHILTLEIDGTAEQVVLKDLQRHPSKSHPTHADFLRVDTTHKLQMNVPLHFINEDKCAGVKQHGGVIAHQMSEVEVVCLAKDLPEYIEVDMAAVDVGTVIHLSDLSLPGGVELKALQLGEDHDLPVVSVNTPRGASADEESEEGAADAE</sequence>
<gene>
    <name evidence="5" type="primary">rplY</name>
    <name evidence="5" type="synonym">ctc</name>
    <name evidence="9" type="ORF">Kalk_17015</name>
</gene>
<dbReference type="AlphaFoldDB" id="A0A2K9LP08"/>
<dbReference type="Pfam" id="PF01386">
    <property type="entry name" value="Ribosomal_L25p"/>
    <property type="match status" value="1"/>
</dbReference>
<feature type="compositionally biased region" description="Acidic residues" evidence="6">
    <location>
        <begin position="198"/>
        <end position="210"/>
    </location>
</feature>
<evidence type="ECO:0000259" key="7">
    <source>
        <dbReference type="Pfam" id="PF01386"/>
    </source>
</evidence>
<keyword evidence="4 5" id="KW-0687">Ribonucleoprotein</keyword>
<dbReference type="NCBIfam" id="NF004612">
    <property type="entry name" value="PRK05943.1"/>
    <property type="match status" value="1"/>
</dbReference>
<evidence type="ECO:0000256" key="4">
    <source>
        <dbReference type="ARBA" id="ARBA00023274"/>
    </source>
</evidence>
<dbReference type="GO" id="GO:0008097">
    <property type="term" value="F:5S rRNA binding"/>
    <property type="evidence" value="ECO:0007669"/>
    <property type="project" value="InterPro"/>
</dbReference>
<keyword evidence="1 5" id="KW-0699">rRNA-binding</keyword>
<dbReference type="NCBIfam" id="TIGR00731">
    <property type="entry name" value="bL25_bact_ctc"/>
    <property type="match status" value="1"/>
</dbReference>
<dbReference type="InterPro" id="IPR020930">
    <property type="entry name" value="Ribosomal_uL5_bac-type"/>
</dbReference>
<dbReference type="GO" id="GO:0022625">
    <property type="term" value="C:cytosolic large ribosomal subunit"/>
    <property type="evidence" value="ECO:0007669"/>
    <property type="project" value="TreeGrafter"/>
</dbReference>
<evidence type="ECO:0000256" key="1">
    <source>
        <dbReference type="ARBA" id="ARBA00022730"/>
    </source>
</evidence>
<feature type="region of interest" description="Disordered" evidence="6">
    <location>
        <begin position="186"/>
        <end position="210"/>
    </location>
</feature>
<feature type="compositionally biased region" description="Polar residues" evidence="6">
    <location>
        <begin position="1"/>
        <end position="13"/>
    </location>
</feature>